<dbReference type="Proteomes" id="UP001497516">
    <property type="component" value="Chromosome 4"/>
</dbReference>
<dbReference type="AlphaFoldDB" id="A0AAV2E4R4"/>
<evidence type="ECO:0000313" key="1">
    <source>
        <dbReference type="EMBL" id="CAL1380846.1"/>
    </source>
</evidence>
<gene>
    <name evidence="1" type="ORF">LTRI10_LOCUS22263</name>
</gene>
<organism evidence="1 2">
    <name type="scientific">Linum trigynum</name>
    <dbReference type="NCBI Taxonomy" id="586398"/>
    <lineage>
        <taxon>Eukaryota</taxon>
        <taxon>Viridiplantae</taxon>
        <taxon>Streptophyta</taxon>
        <taxon>Embryophyta</taxon>
        <taxon>Tracheophyta</taxon>
        <taxon>Spermatophyta</taxon>
        <taxon>Magnoliopsida</taxon>
        <taxon>eudicotyledons</taxon>
        <taxon>Gunneridae</taxon>
        <taxon>Pentapetalae</taxon>
        <taxon>rosids</taxon>
        <taxon>fabids</taxon>
        <taxon>Malpighiales</taxon>
        <taxon>Linaceae</taxon>
        <taxon>Linum</taxon>
    </lineage>
</organism>
<proteinExistence type="predicted"/>
<dbReference type="EMBL" id="OZ034817">
    <property type="protein sequence ID" value="CAL1380846.1"/>
    <property type="molecule type" value="Genomic_DNA"/>
</dbReference>
<protein>
    <submittedName>
        <fullName evidence="1">Uncharacterized protein</fullName>
    </submittedName>
</protein>
<evidence type="ECO:0000313" key="2">
    <source>
        <dbReference type="Proteomes" id="UP001497516"/>
    </source>
</evidence>
<name>A0AAV2E4R4_9ROSI</name>
<keyword evidence="2" id="KW-1185">Reference proteome</keyword>
<accession>A0AAV2E4R4</accession>
<reference evidence="1 2" key="1">
    <citation type="submission" date="2024-04" db="EMBL/GenBank/DDBJ databases">
        <authorList>
            <person name="Fracassetti M."/>
        </authorList>
    </citation>
    <scope>NUCLEOTIDE SEQUENCE [LARGE SCALE GENOMIC DNA]</scope>
</reference>
<sequence>MLGKPLWFDQSTRLGRRLGYPKVCVEMNVDYAFLASLKLVPDKRFPLTVNLEYCHRPVICEKCNDFGHECKVALVQEVNQEEEVETQPTKASIVQKANEGTTVIAPVTATTIVSPEEIGLQQVVENLVTSITEGNSSGWGQLSSDKKFELLKKW</sequence>